<evidence type="ECO:0000313" key="3">
    <source>
        <dbReference type="Proteomes" id="UP001159641"/>
    </source>
</evidence>
<dbReference type="AlphaFoldDB" id="A0AB34HVH3"/>
<accession>A0AB34HVH3</accession>
<evidence type="ECO:0000313" key="2">
    <source>
        <dbReference type="EMBL" id="KAJ8796158.1"/>
    </source>
</evidence>
<evidence type="ECO:0000256" key="1">
    <source>
        <dbReference type="SAM" id="MobiDB-lite"/>
    </source>
</evidence>
<comment type="caution">
    <text evidence="2">The sequence shown here is derived from an EMBL/GenBank/DDBJ whole genome shotgun (WGS) entry which is preliminary data.</text>
</comment>
<name>A0AB34HVH3_ESCRO</name>
<organism evidence="2 3">
    <name type="scientific">Eschrichtius robustus</name>
    <name type="common">California gray whale</name>
    <name type="synonym">Eschrichtius gibbosus</name>
    <dbReference type="NCBI Taxonomy" id="9764"/>
    <lineage>
        <taxon>Eukaryota</taxon>
        <taxon>Metazoa</taxon>
        <taxon>Chordata</taxon>
        <taxon>Craniata</taxon>
        <taxon>Vertebrata</taxon>
        <taxon>Euteleostomi</taxon>
        <taxon>Mammalia</taxon>
        <taxon>Eutheria</taxon>
        <taxon>Laurasiatheria</taxon>
        <taxon>Artiodactyla</taxon>
        <taxon>Whippomorpha</taxon>
        <taxon>Cetacea</taxon>
        <taxon>Mysticeti</taxon>
        <taxon>Eschrichtiidae</taxon>
        <taxon>Eschrichtius</taxon>
    </lineage>
</organism>
<reference evidence="2 3" key="1">
    <citation type="submission" date="2022-11" db="EMBL/GenBank/DDBJ databases">
        <title>Whole genome sequence of Eschrichtius robustus ER-17-0199.</title>
        <authorList>
            <person name="Bruniche-Olsen A."/>
            <person name="Black A.N."/>
            <person name="Fields C.J."/>
            <person name="Walden K."/>
            <person name="Dewoody J.A."/>
        </authorList>
    </citation>
    <scope>NUCLEOTIDE SEQUENCE [LARGE SCALE GENOMIC DNA]</scope>
    <source>
        <strain evidence="2">ER-17-0199</strain>
        <tissue evidence="2">Blubber</tissue>
    </source>
</reference>
<feature type="region of interest" description="Disordered" evidence="1">
    <location>
        <begin position="233"/>
        <end position="257"/>
    </location>
</feature>
<feature type="non-terminal residue" evidence="2">
    <location>
        <position position="1"/>
    </location>
</feature>
<dbReference type="EMBL" id="JAIQCJ010000521">
    <property type="protein sequence ID" value="KAJ8796158.1"/>
    <property type="molecule type" value="Genomic_DNA"/>
</dbReference>
<proteinExistence type="predicted"/>
<dbReference type="Proteomes" id="UP001159641">
    <property type="component" value="Unassembled WGS sequence"/>
</dbReference>
<protein>
    <submittedName>
        <fullName evidence="2">Uncharacterized protein</fullName>
    </submittedName>
</protein>
<sequence length="290" mass="30946">GCEDGAVLLSEGRYVLLLDGADPAPALSKPRSQSEKELAQCFFLQVTSQRAGWKMPIFLILCLLQGESQTAQLQSLYTQTRAFQAADMPGGHLSGIQHLHRSLGICMALDRGSGQIWVRGNEGGLQSGRQGGVQGLPSPFPCSFSSLPRQLALGRPVGSQQQMGGEQEPGSSYLMGWLRTLWPGRALELAPPLVDAFVAPSRAHLLPVPQVLLWPLHTEDPVSGGCGMALSPLGPPSGPRKHARFSHPFAGGRSDPSQAPPLLSLLLSQAFCASSDQVKLQCRPHSPIPD</sequence>
<gene>
    <name evidence="2" type="ORF">J1605_018100</name>
</gene>
<keyword evidence="3" id="KW-1185">Reference proteome</keyword>